<name>A0A9P7UUJ4_9AGAR</name>
<organism evidence="2 3">
    <name type="scientific">Marasmius oreades</name>
    <name type="common">fairy-ring Marasmius</name>
    <dbReference type="NCBI Taxonomy" id="181124"/>
    <lineage>
        <taxon>Eukaryota</taxon>
        <taxon>Fungi</taxon>
        <taxon>Dikarya</taxon>
        <taxon>Basidiomycota</taxon>
        <taxon>Agaricomycotina</taxon>
        <taxon>Agaricomycetes</taxon>
        <taxon>Agaricomycetidae</taxon>
        <taxon>Agaricales</taxon>
        <taxon>Marasmiineae</taxon>
        <taxon>Marasmiaceae</taxon>
        <taxon>Marasmius</taxon>
    </lineage>
</organism>
<dbReference type="KEGG" id="more:E1B28_005418"/>
<dbReference type="GeneID" id="66074494"/>
<evidence type="ECO:0000256" key="1">
    <source>
        <dbReference type="SAM" id="SignalP"/>
    </source>
</evidence>
<protein>
    <submittedName>
        <fullName evidence="2">Uncharacterized protein</fullName>
    </submittedName>
</protein>
<reference evidence="2" key="1">
    <citation type="journal article" date="2021" name="Genome Biol. Evol.">
        <title>The assembled and annotated genome of the fairy-ring fungus Marasmius oreades.</title>
        <authorList>
            <person name="Hiltunen M."/>
            <person name="Ament-Velasquez S.L."/>
            <person name="Johannesson H."/>
        </authorList>
    </citation>
    <scope>NUCLEOTIDE SEQUENCE</scope>
    <source>
        <strain evidence="2">03SP1</strain>
    </source>
</reference>
<dbReference type="AlphaFoldDB" id="A0A9P7UUJ4"/>
<dbReference type="EMBL" id="CM032183">
    <property type="protein sequence ID" value="KAG7094593.1"/>
    <property type="molecule type" value="Genomic_DNA"/>
</dbReference>
<sequence>MFIIAVALASLLSVSAVDRNTVAEQSAIQDPVKQCEIYNFPPIENEIPKFPEVFKQAKILPNDAAARAKFDEILKNIPKIAPKVVMSSSILVWFGLILASTYGQMRALSPTTSTRTLIVGGRRRSALKLKRRAFLRTSTWYPSLKLWDTVLTMAPTVHTMRFTTI</sequence>
<dbReference type="Proteomes" id="UP001049176">
    <property type="component" value="Chromosome 3"/>
</dbReference>
<comment type="caution">
    <text evidence="2">The sequence shown here is derived from an EMBL/GenBank/DDBJ whole genome shotgun (WGS) entry which is preliminary data.</text>
</comment>
<keyword evidence="1" id="KW-0732">Signal</keyword>
<feature type="chain" id="PRO_5040464053" evidence="1">
    <location>
        <begin position="17"/>
        <end position="165"/>
    </location>
</feature>
<feature type="signal peptide" evidence="1">
    <location>
        <begin position="1"/>
        <end position="16"/>
    </location>
</feature>
<dbReference type="RefSeq" id="XP_043011063.1">
    <property type="nucleotide sequence ID" value="XM_043149979.1"/>
</dbReference>
<accession>A0A9P7UUJ4</accession>
<evidence type="ECO:0000313" key="2">
    <source>
        <dbReference type="EMBL" id="KAG7094593.1"/>
    </source>
</evidence>
<proteinExistence type="predicted"/>
<keyword evidence="3" id="KW-1185">Reference proteome</keyword>
<evidence type="ECO:0000313" key="3">
    <source>
        <dbReference type="Proteomes" id="UP001049176"/>
    </source>
</evidence>
<gene>
    <name evidence="2" type="ORF">E1B28_005418</name>
</gene>